<keyword evidence="1" id="KW-0812">Transmembrane</keyword>
<evidence type="ECO:0000256" key="1">
    <source>
        <dbReference type="SAM" id="Phobius"/>
    </source>
</evidence>
<dbReference type="RefSeq" id="WP_149761589.1">
    <property type="nucleotide sequence ID" value="NZ_BSPE01000004.1"/>
</dbReference>
<protein>
    <submittedName>
        <fullName evidence="2">Uncharacterized protein</fullName>
    </submittedName>
</protein>
<gene>
    <name evidence="2" type="ORF">SAMN04488498_111121</name>
</gene>
<dbReference type="Proteomes" id="UP000323300">
    <property type="component" value="Unassembled WGS sequence"/>
</dbReference>
<keyword evidence="1" id="KW-1133">Transmembrane helix</keyword>
<evidence type="ECO:0000313" key="3">
    <source>
        <dbReference type="Proteomes" id="UP000323300"/>
    </source>
</evidence>
<proteinExistence type="predicted"/>
<feature type="transmembrane region" description="Helical" evidence="1">
    <location>
        <begin position="36"/>
        <end position="57"/>
    </location>
</feature>
<dbReference type="AlphaFoldDB" id="A0A1I4BZ28"/>
<dbReference type="EMBL" id="FOSL01000011">
    <property type="protein sequence ID" value="SFK73246.1"/>
    <property type="molecule type" value="Genomic_DNA"/>
</dbReference>
<keyword evidence="3" id="KW-1185">Reference proteome</keyword>
<reference evidence="2 3" key="1">
    <citation type="submission" date="2016-10" db="EMBL/GenBank/DDBJ databases">
        <authorList>
            <person name="Varghese N."/>
            <person name="Submissions S."/>
        </authorList>
    </citation>
    <scope>NUCLEOTIDE SEQUENCE [LARGE SCALE GENOMIC DNA]</scope>
    <source>
        <strain evidence="2 3">DSM 21822</strain>
    </source>
</reference>
<keyword evidence="1" id="KW-0472">Membrane</keyword>
<dbReference type="OrthoDB" id="8078029at2"/>
<accession>A0A1I4BZ28</accession>
<organism evidence="2 3">
    <name type="scientific">Neomesorhizobium albiziae</name>
    <dbReference type="NCBI Taxonomy" id="335020"/>
    <lineage>
        <taxon>Bacteria</taxon>
        <taxon>Pseudomonadati</taxon>
        <taxon>Pseudomonadota</taxon>
        <taxon>Alphaproteobacteria</taxon>
        <taxon>Hyphomicrobiales</taxon>
        <taxon>Phyllobacteriaceae</taxon>
        <taxon>Neomesorhizobium</taxon>
    </lineage>
</organism>
<sequence length="146" mass="16605">MVSDITRHRRAFWEFFAEDQPALNARTVRGNESSRWLAVDAIVVVHYVATGGVGIFVRGARGTRSGLIRQFLFPHREFLVASLGRENLRLAENFLLGFSLRADMAERSNWPRATAWLAEQSSIYERAMAQLQLEARQANLKSRDAL</sequence>
<name>A0A1I4BZ28_9HYPH</name>
<evidence type="ECO:0000313" key="2">
    <source>
        <dbReference type="EMBL" id="SFK73246.1"/>
    </source>
</evidence>